<gene>
    <name evidence="1" type="ORF">RirG_116680</name>
</gene>
<proteinExistence type="predicted"/>
<evidence type="ECO:0000313" key="1">
    <source>
        <dbReference type="EMBL" id="EXX67184.1"/>
    </source>
</evidence>
<keyword evidence="2" id="KW-1185">Reference proteome</keyword>
<name>A0A015KI52_RHIIW</name>
<reference evidence="1 2" key="1">
    <citation type="submission" date="2014-02" db="EMBL/GenBank/DDBJ databases">
        <title>Single nucleus genome sequencing reveals high similarity among nuclei of an endomycorrhizal fungus.</title>
        <authorList>
            <person name="Lin K."/>
            <person name="Geurts R."/>
            <person name="Zhang Z."/>
            <person name="Limpens E."/>
            <person name="Saunders D.G."/>
            <person name="Mu D."/>
            <person name="Pang E."/>
            <person name="Cao H."/>
            <person name="Cha H."/>
            <person name="Lin T."/>
            <person name="Zhou Q."/>
            <person name="Shang Y."/>
            <person name="Li Y."/>
            <person name="Ivanov S."/>
            <person name="Sharma T."/>
            <person name="Velzen R.V."/>
            <person name="Ruijter N.D."/>
            <person name="Aanen D.K."/>
            <person name="Win J."/>
            <person name="Kamoun S."/>
            <person name="Bisseling T."/>
            <person name="Huang S."/>
        </authorList>
    </citation>
    <scope>NUCLEOTIDE SEQUENCE [LARGE SCALE GENOMIC DNA]</scope>
    <source>
        <strain evidence="2">DAOM197198w</strain>
    </source>
</reference>
<evidence type="ECO:0000313" key="2">
    <source>
        <dbReference type="Proteomes" id="UP000022910"/>
    </source>
</evidence>
<sequence length="307" mass="36773">MTTIISHACRSLAYLYKHTKSIYSREKYQKFINGIMYIIKDFIKNYPDNWKLMEVQHPLMAYLIYSRSFSLIKYILFETNTHAKMLHKPQSKYTYNNYLESASDLKLKLFEDLELNDESLKPANDLELASKFYRDAVMLAYLLEYYSENSMTHICWMINVTKYFQNYQNFLIMTIMVYCSSYMDQLFYKPCFGEMRYNFLIRRFKELSVCQGILKVYVPLTSIVPKNSLSYKKVREDILPDIYMVPLPNFTTHNFRVVEKDGKGIFKGIKNFIYLLGYIFLPPGYKKLEDKYFSSFHQIKKEGKRIF</sequence>
<dbReference type="STRING" id="1432141.A0A015KI52"/>
<comment type="caution">
    <text evidence="1">The sequence shown here is derived from an EMBL/GenBank/DDBJ whole genome shotgun (WGS) entry which is preliminary data.</text>
</comment>
<accession>A0A015KI52</accession>
<dbReference type="EMBL" id="JEMT01017936">
    <property type="protein sequence ID" value="EXX67184.1"/>
    <property type="molecule type" value="Genomic_DNA"/>
</dbReference>
<dbReference type="AlphaFoldDB" id="A0A015KI52"/>
<dbReference type="Proteomes" id="UP000022910">
    <property type="component" value="Unassembled WGS sequence"/>
</dbReference>
<dbReference type="HOGENOM" id="CLU_906572_0_0_1"/>
<protein>
    <submittedName>
        <fullName evidence="1">Uncharacterized protein</fullName>
    </submittedName>
</protein>
<organism evidence="1 2">
    <name type="scientific">Rhizophagus irregularis (strain DAOM 197198w)</name>
    <name type="common">Glomus intraradices</name>
    <dbReference type="NCBI Taxonomy" id="1432141"/>
    <lineage>
        <taxon>Eukaryota</taxon>
        <taxon>Fungi</taxon>
        <taxon>Fungi incertae sedis</taxon>
        <taxon>Mucoromycota</taxon>
        <taxon>Glomeromycotina</taxon>
        <taxon>Glomeromycetes</taxon>
        <taxon>Glomerales</taxon>
        <taxon>Glomeraceae</taxon>
        <taxon>Rhizophagus</taxon>
    </lineage>
</organism>